<accession>Q2W0Y6</accession>
<evidence type="ECO:0000313" key="1">
    <source>
        <dbReference type="EMBL" id="BAE52489.1"/>
    </source>
</evidence>
<proteinExistence type="predicted"/>
<protein>
    <submittedName>
        <fullName evidence="1">Uncharacterized protein</fullName>
    </submittedName>
</protein>
<dbReference type="EMBL" id="AP007255">
    <property type="protein sequence ID" value="BAE52489.1"/>
    <property type="molecule type" value="Genomic_DNA"/>
</dbReference>
<keyword evidence="2" id="KW-1185">Reference proteome</keyword>
<evidence type="ECO:0000313" key="2">
    <source>
        <dbReference type="Proteomes" id="UP000007058"/>
    </source>
</evidence>
<gene>
    <name evidence="1" type="ordered locus">amb3685</name>
</gene>
<organism evidence="1 2">
    <name type="scientific">Paramagnetospirillum magneticum (strain ATCC 700264 / AMB-1)</name>
    <name type="common">Magnetospirillum magneticum</name>
    <dbReference type="NCBI Taxonomy" id="342108"/>
    <lineage>
        <taxon>Bacteria</taxon>
        <taxon>Pseudomonadati</taxon>
        <taxon>Pseudomonadota</taxon>
        <taxon>Alphaproteobacteria</taxon>
        <taxon>Rhodospirillales</taxon>
        <taxon>Magnetospirillaceae</taxon>
        <taxon>Paramagnetospirillum</taxon>
    </lineage>
</organism>
<dbReference type="AlphaFoldDB" id="Q2W0Y6"/>
<sequence length="161" mass="17764">MRVSQAVVDCHCRAAFNAVTRLKEEVLERHSFKVGRMVFGLGVDQLQLMPSIQLHTRISLGAHAHPVQLGRDIMLADCAIGFHSDFKASDMQCINERDINLKKRLATSANDIRLASTRPLCGYGLDQALNRVFLTANEIGVTEFTNSIGPIFFLAAPQIAV</sequence>
<reference evidence="1 2" key="1">
    <citation type="journal article" date="2005" name="DNA Res.">
        <title>Complete genome sequence of the facultative anaerobic magnetotactic bacterium Magnetospirillum sp. strain AMB-1.</title>
        <authorList>
            <person name="Matsunaga T."/>
            <person name="Okamura Y."/>
            <person name="Fukuda Y."/>
            <person name="Wahyudi A.T."/>
            <person name="Murase Y."/>
            <person name="Takeyama H."/>
        </authorList>
    </citation>
    <scope>NUCLEOTIDE SEQUENCE [LARGE SCALE GENOMIC DNA]</scope>
    <source>
        <strain evidence="2">ATCC 700264 / AMB-1</strain>
    </source>
</reference>
<dbReference type="KEGG" id="mag:amb3685"/>
<name>Q2W0Y6_PARM1</name>
<dbReference type="Proteomes" id="UP000007058">
    <property type="component" value="Chromosome"/>
</dbReference>
<dbReference type="HOGENOM" id="CLU_1641696_0_0_5"/>